<dbReference type="Gene3D" id="2.100.10.30">
    <property type="entry name" value="Jacalin-like lectin domain"/>
    <property type="match status" value="2"/>
</dbReference>
<dbReference type="Proteomes" id="UP000612055">
    <property type="component" value="Unassembled WGS sequence"/>
</dbReference>
<accession>A0A835YAD7</accession>
<gene>
    <name evidence="2" type="ORF">HYH03_003834</name>
</gene>
<dbReference type="EMBL" id="JAEHOE010000011">
    <property type="protein sequence ID" value="KAG2498074.1"/>
    <property type="molecule type" value="Genomic_DNA"/>
</dbReference>
<comment type="caution">
    <text evidence="2">The sequence shown here is derived from an EMBL/GenBank/DDBJ whole genome shotgun (WGS) entry which is preliminary data.</text>
</comment>
<dbReference type="SMART" id="SM00915">
    <property type="entry name" value="Jacalin"/>
    <property type="match status" value="1"/>
</dbReference>
<evidence type="ECO:0000313" key="3">
    <source>
        <dbReference type="Proteomes" id="UP000612055"/>
    </source>
</evidence>
<dbReference type="Pfam" id="PF01419">
    <property type="entry name" value="Jacalin"/>
    <property type="match status" value="1"/>
</dbReference>
<reference evidence="2" key="1">
    <citation type="journal article" date="2020" name="bioRxiv">
        <title>Comparative genomics of Chlamydomonas.</title>
        <authorList>
            <person name="Craig R.J."/>
            <person name="Hasan A.R."/>
            <person name="Ness R.W."/>
            <person name="Keightley P.D."/>
        </authorList>
    </citation>
    <scope>NUCLEOTIDE SEQUENCE</scope>
    <source>
        <strain evidence="2">CCAP 11/70</strain>
    </source>
</reference>
<organism evidence="2 3">
    <name type="scientific">Edaphochlamys debaryana</name>
    <dbReference type="NCBI Taxonomy" id="47281"/>
    <lineage>
        <taxon>Eukaryota</taxon>
        <taxon>Viridiplantae</taxon>
        <taxon>Chlorophyta</taxon>
        <taxon>core chlorophytes</taxon>
        <taxon>Chlorophyceae</taxon>
        <taxon>CS clade</taxon>
        <taxon>Chlamydomonadales</taxon>
        <taxon>Chlamydomonadales incertae sedis</taxon>
        <taxon>Edaphochlamys</taxon>
    </lineage>
</organism>
<feature type="domain" description="Jacalin-type lectin" evidence="1">
    <location>
        <begin position="412"/>
        <end position="564"/>
    </location>
</feature>
<dbReference type="InterPro" id="IPR001229">
    <property type="entry name" value="Jacalin-like_lectin_dom"/>
</dbReference>
<protein>
    <recommendedName>
        <fullName evidence="1">Jacalin-type lectin domain-containing protein</fullName>
    </recommendedName>
</protein>
<proteinExistence type="predicted"/>
<evidence type="ECO:0000259" key="1">
    <source>
        <dbReference type="SMART" id="SM00915"/>
    </source>
</evidence>
<dbReference type="OrthoDB" id="10650193at2759"/>
<sequence>MFPINNCMRLPLPADRCTLVTEFFGGVGDGTSFDDTPLADGGKNPITRIDWRSGFWFAYLQLSYGGVPSEMHGTDQGGDVFPGVALGSGELITSLVVYTNIAPPGVARLDVITTERTFFVGSEQPLNDPDSYDQQFVTPDKPDGCSSPNQGHLIAIQGWANNWLAAIAFVWSWPSTVECTPFDGYSSRTDLNWVSSAPSGQLDSGDAAREHCDASDECLAWNSQGAYLSGAPSGWIPSAATCSYFKTSACPELPGFTLQLNVDHNGDDRVRSSASDVETFAEQCLSLGCLCKGFNTNGWLKYDISNPQVDRGYEGSCQGLYTRDNAVKDPATCGCPAVPKGFVFRPDVDHPGDDLTRSTAIDIAGMAKDCLNDCRCVGFNTDGNLKGDVSSPEPFDCPESTVSGPFGTHADSKAFDDTDLVSNGDSPITRIVVQSKMWITSIQLQYGNEAGPLHGPSKGYLGGSTTFDLDPNEVITSAVVYTTELGWMVKLPAHVAALELRTSSGRTLQLGAPLSNGLPFVREALVPAPTDGCMAKLLAIKGSLLVDSVTGLSCIGSISFVWGYDKVMDIVALFKGILRVASEISEAGSSFPEAVRFGYNFDSSWFLYDAGEGSASQWRNAIIDAVTKVESGFKAPLDKDPEDLADWVLNATVTITGKKLKVEAYTTQVQWLLQTLTGFSLSSVGAMIPSRTVELAFASDLASGLLDEVSIPLTIPLMAGSCLATDTVISVDTSGGHDFSAKLSVSCPALQIPDTTLAVSSVDGEVSASFDGTLSFLDGFLTINTLELVLGTQTRYLIGAGSGRVAGFDFSIRVDTSSPLTLSASFPEADLGKLLSELSSFVPDSFPNLLGDGLAVKVYASDIGSGVFGVTAETSNGLFADLVFDAKGLLAANAGLPADISLEGLLQTVGVTMPFDTKSILSISKPSYSMVMPRADLSAIQGLRFTAKTPASARPPGVTGSVFSLGLSLPGLSLSNLPCDLKVTDLAHLFFSIKQDITLLDGRMILSGIQIEPDLDASALRSSISASFMGLELGGNLTIPVRKGSKPIIDVRAIDVNLASMLTSLWGDAPEFVKSKLQGLTFPKFDLSQENGLVVAEAGPVEGITLSLAIDVNGLRFLKLSTGAEDCLGLGDVIKGVGLSGKAEVPDVMKVCGPSLELVTDLDGVPNAVLPDGTELLPHKEAGFSLTMPDLGIMNMPADLVADGGITISIPGSFKAFNEWATFSDLTFNGLSKTHLSASVKLSVPDLGMSDAECKLEYDGTASEYTFTITGHASLIFDAITMDALSLTVAVSKDSPTTLRGSATGSLAGSEGTLGFSFMLPSEVPKIKPPPSFSLAIPKIDLGAALKSFGDSATSLLPDFLLDAKLPTFSMSSYMPEGASIPVDGVYNVTAGPTDSGIQVDLVFDKSGILMAEAVMDSSLDLGEAMQNLIGGVALPFDVSGLVVISKPAVSVVSKRAGTVFSDLEGPTGMMLSFGLQVPQLLGDNTVQGSMLLADGNGNTQTSFEIGAVKASGVIADAADVTASITIADKESKAHGAPAINFAFQATDVSGSRLFRALFESTPEFILSILDEVSFASVDLSYDGSSFGMSASPDLSKVPGLGEVIDFLHFNPNDIKIRPLFSAPGALELAIAKTWPLDIGSPFVGTPEIGFAVALSQQRGNTQIACKGSFTGVMRVPILEPPNIEFEFEAGVSFDSMAPAPFISFLLGASVQATGSPFHIKDFPWIQVSTLGGAVGIQPLVNPPFVNLRNFQFAASGVVLDTSVEMAMLYDQPSAQFALKFALENFDLEHMLSLLGIDVDLGPFDVGIRAAKFSFSESDVMVESVHIPAGLYVEADMDFLDMPFDGFKANIGPDGFSLSASAHNVLSANPLQQALQKVQVVADE</sequence>
<evidence type="ECO:0000313" key="2">
    <source>
        <dbReference type="EMBL" id="KAG2498074.1"/>
    </source>
</evidence>
<keyword evidence="3" id="KW-1185">Reference proteome</keyword>
<dbReference type="InterPro" id="IPR036404">
    <property type="entry name" value="Jacalin-like_lectin_dom_sf"/>
</dbReference>
<name>A0A835YAD7_9CHLO</name>
<dbReference type="SUPFAM" id="SSF51101">
    <property type="entry name" value="Mannose-binding lectins"/>
    <property type="match status" value="2"/>
</dbReference>